<keyword evidence="1" id="KW-0732">Signal</keyword>
<reference evidence="2 3" key="1">
    <citation type="journal article" date="2019" name="G3 (Bethesda)">
        <title>Sequencing of a Wild Apple (Malus baccata) Genome Unravels the Differences Between Cultivated and Wild Apple Species Regarding Disease Resistance and Cold Tolerance.</title>
        <authorList>
            <person name="Chen X."/>
        </authorList>
    </citation>
    <scope>NUCLEOTIDE SEQUENCE [LARGE SCALE GENOMIC DNA]</scope>
    <source>
        <strain evidence="3">cv. Shandingzi</strain>
        <tissue evidence="2">Leaves</tissue>
    </source>
</reference>
<proteinExistence type="predicted"/>
<evidence type="ECO:0000313" key="3">
    <source>
        <dbReference type="Proteomes" id="UP000315295"/>
    </source>
</evidence>
<name>A0A540MKK5_MALBA</name>
<keyword evidence="3" id="KW-1185">Reference proteome</keyword>
<feature type="chain" id="PRO_5021827591" evidence="1">
    <location>
        <begin position="29"/>
        <end position="71"/>
    </location>
</feature>
<dbReference type="Proteomes" id="UP000315295">
    <property type="component" value="Unassembled WGS sequence"/>
</dbReference>
<accession>A0A540MKK5</accession>
<dbReference type="EMBL" id="VIEB01000238">
    <property type="protein sequence ID" value="TQD99321.1"/>
    <property type="molecule type" value="Genomic_DNA"/>
</dbReference>
<evidence type="ECO:0000256" key="1">
    <source>
        <dbReference type="SAM" id="SignalP"/>
    </source>
</evidence>
<sequence length="71" mass="7393">MGIHLMKIAVTLTLIGLVGFSFCSVVGSTPDKNVISLLCNGGLYTAGDPFSVSLGTCQNAMDGQQFLLVVQ</sequence>
<protein>
    <submittedName>
        <fullName evidence="2">Uncharacterized protein</fullName>
    </submittedName>
</protein>
<comment type="caution">
    <text evidence="2">The sequence shown here is derived from an EMBL/GenBank/DDBJ whole genome shotgun (WGS) entry which is preliminary data.</text>
</comment>
<feature type="signal peptide" evidence="1">
    <location>
        <begin position="1"/>
        <end position="28"/>
    </location>
</feature>
<dbReference type="AlphaFoldDB" id="A0A540MKK5"/>
<gene>
    <name evidence="2" type="ORF">C1H46_015110</name>
</gene>
<organism evidence="2 3">
    <name type="scientific">Malus baccata</name>
    <name type="common">Siberian crab apple</name>
    <name type="synonym">Pyrus baccata</name>
    <dbReference type="NCBI Taxonomy" id="106549"/>
    <lineage>
        <taxon>Eukaryota</taxon>
        <taxon>Viridiplantae</taxon>
        <taxon>Streptophyta</taxon>
        <taxon>Embryophyta</taxon>
        <taxon>Tracheophyta</taxon>
        <taxon>Spermatophyta</taxon>
        <taxon>Magnoliopsida</taxon>
        <taxon>eudicotyledons</taxon>
        <taxon>Gunneridae</taxon>
        <taxon>Pentapetalae</taxon>
        <taxon>rosids</taxon>
        <taxon>fabids</taxon>
        <taxon>Rosales</taxon>
        <taxon>Rosaceae</taxon>
        <taxon>Amygdaloideae</taxon>
        <taxon>Maleae</taxon>
        <taxon>Malus</taxon>
    </lineage>
</organism>
<evidence type="ECO:0000313" key="2">
    <source>
        <dbReference type="EMBL" id="TQD99321.1"/>
    </source>
</evidence>